<name>A0AAD1XB87_EUPCR</name>
<organism evidence="1 2">
    <name type="scientific">Euplotes crassus</name>
    <dbReference type="NCBI Taxonomy" id="5936"/>
    <lineage>
        <taxon>Eukaryota</taxon>
        <taxon>Sar</taxon>
        <taxon>Alveolata</taxon>
        <taxon>Ciliophora</taxon>
        <taxon>Intramacronucleata</taxon>
        <taxon>Spirotrichea</taxon>
        <taxon>Hypotrichia</taxon>
        <taxon>Euplotida</taxon>
        <taxon>Euplotidae</taxon>
        <taxon>Moneuplotes</taxon>
    </lineage>
</organism>
<evidence type="ECO:0000313" key="1">
    <source>
        <dbReference type="EMBL" id="CAI2365450.1"/>
    </source>
</evidence>
<proteinExistence type="predicted"/>
<sequence>MDHMRVLEFIPSANSQRCNLLGMGRKIKRRRKNLRKLKQTLKARKKWNHCQNGIC</sequence>
<gene>
    <name evidence="1" type="ORF">ECRASSUSDP1_LOCUS6783</name>
</gene>
<comment type="caution">
    <text evidence="1">The sequence shown here is derived from an EMBL/GenBank/DDBJ whole genome shotgun (WGS) entry which is preliminary data.</text>
</comment>
<dbReference type="EMBL" id="CAMPGE010006587">
    <property type="protein sequence ID" value="CAI2365450.1"/>
    <property type="molecule type" value="Genomic_DNA"/>
</dbReference>
<evidence type="ECO:0000313" key="2">
    <source>
        <dbReference type="Proteomes" id="UP001295684"/>
    </source>
</evidence>
<accession>A0AAD1XB87</accession>
<keyword evidence="2" id="KW-1185">Reference proteome</keyword>
<dbReference type="Proteomes" id="UP001295684">
    <property type="component" value="Unassembled WGS sequence"/>
</dbReference>
<dbReference type="AlphaFoldDB" id="A0AAD1XB87"/>
<reference evidence="1" key="1">
    <citation type="submission" date="2023-07" db="EMBL/GenBank/DDBJ databases">
        <authorList>
            <consortium name="AG Swart"/>
            <person name="Singh M."/>
            <person name="Singh A."/>
            <person name="Seah K."/>
            <person name="Emmerich C."/>
        </authorList>
    </citation>
    <scope>NUCLEOTIDE SEQUENCE</scope>
    <source>
        <strain evidence="1">DP1</strain>
    </source>
</reference>
<protein>
    <submittedName>
        <fullName evidence="1">Uncharacterized protein</fullName>
    </submittedName>
</protein>